<accession>A0ABZ1WGK9</accession>
<organism evidence="1 2">
    <name type="scientific">Kitasatospora herbaricolor</name>
    <dbReference type="NCBI Taxonomy" id="68217"/>
    <lineage>
        <taxon>Bacteria</taxon>
        <taxon>Bacillati</taxon>
        <taxon>Actinomycetota</taxon>
        <taxon>Actinomycetes</taxon>
        <taxon>Kitasatosporales</taxon>
        <taxon>Streptomycetaceae</taxon>
        <taxon>Kitasatospora</taxon>
    </lineage>
</organism>
<dbReference type="EMBL" id="CP108482">
    <property type="protein sequence ID" value="WUS59820.1"/>
    <property type="molecule type" value="Genomic_DNA"/>
</dbReference>
<keyword evidence="2" id="KW-1185">Reference proteome</keyword>
<proteinExistence type="predicted"/>
<sequence>MSTFALSYESWFRPIAACCGMGPARSGAVVDGGLLTVRMGWAFRAGIPLSSIVAARADTGRVSGWGVHGFGGRWLVNGSARGLVLLRVEPRCRATAALVPVRLRELRLSLERPEDFLAALDRPA</sequence>
<evidence type="ECO:0000313" key="2">
    <source>
        <dbReference type="Proteomes" id="UP001432014"/>
    </source>
</evidence>
<name>A0ABZ1WGK9_9ACTN</name>
<protein>
    <submittedName>
        <fullName evidence="1">Uncharacterized protein</fullName>
    </submittedName>
</protein>
<evidence type="ECO:0000313" key="1">
    <source>
        <dbReference type="EMBL" id="WUS59820.1"/>
    </source>
</evidence>
<reference evidence="1 2" key="1">
    <citation type="submission" date="2022-10" db="EMBL/GenBank/DDBJ databases">
        <title>The complete genomes of actinobacterial strains from the NBC collection.</title>
        <authorList>
            <person name="Joergensen T.S."/>
            <person name="Alvarez Arevalo M."/>
            <person name="Sterndorff E.B."/>
            <person name="Faurdal D."/>
            <person name="Vuksanovic O."/>
            <person name="Mourched A.-S."/>
            <person name="Charusanti P."/>
            <person name="Shaw S."/>
            <person name="Blin K."/>
            <person name="Weber T."/>
        </authorList>
    </citation>
    <scope>NUCLEOTIDE SEQUENCE [LARGE SCALE GENOMIC DNA]</scope>
    <source>
        <strain evidence="1 2">NBC_01247</strain>
    </source>
</reference>
<dbReference type="Proteomes" id="UP001432014">
    <property type="component" value="Chromosome"/>
</dbReference>
<dbReference type="RefSeq" id="WP_329494071.1">
    <property type="nucleotide sequence ID" value="NZ_CP108460.1"/>
</dbReference>
<gene>
    <name evidence="1" type="ORF">OG469_32575</name>
</gene>